<evidence type="ECO:0000313" key="2">
    <source>
        <dbReference type="Proteomes" id="UP000663848"/>
    </source>
</evidence>
<evidence type="ECO:0000313" key="1">
    <source>
        <dbReference type="EMBL" id="CAF4649033.1"/>
    </source>
</evidence>
<organism evidence="1 2">
    <name type="scientific">Rotaria socialis</name>
    <dbReference type="NCBI Taxonomy" id="392032"/>
    <lineage>
        <taxon>Eukaryota</taxon>
        <taxon>Metazoa</taxon>
        <taxon>Spiralia</taxon>
        <taxon>Gnathifera</taxon>
        <taxon>Rotifera</taxon>
        <taxon>Eurotatoria</taxon>
        <taxon>Bdelloidea</taxon>
        <taxon>Philodinida</taxon>
        <taxon>Philodinidae</taxon>
        <taxon>Rotaria</taxon>
    </lineage>
</organism>
<dbReference type="Proteomes" id="UP000663848">
    <property type="component" value="Unassembled WGS sequence"/>
</dbReference>
<comment type="caution">
    <text evidence="1">The sequence shown here is derived from an EMBL/GenBank/DDBJ whole genome shotgun (WGS) entry which is preliminary data.</text>
</comment>
<dbReference type="AlphaFoldDB" id="A0A821FCR8"/>
<proteinExistence type="predicted"/>
<gene>
    <name evidence="1" type="ORF">QYT958_LOCUS14688</name>
</gene>
<accession>A0A821FCR8</accession>
<reference evidence="1" key="1">
    <citation type="submission" date="2021-02" db="EMBL/GenBank/DDBJ databases">
        <authorList>
            <person name="Nowell W R."/>
        </authorList>
    </citation>
    <scope>NUCLEOTIDE SEQUENCE</scope>
</reference>
<sequence length="79" mass="9382">MLISYNDDDNPDEPELTMNSNDHYQQEQLDNNSAPIIMNIFDFFKSDFEQVKENEIKRPCQRASGEYYAQHQKFILMTS</sequence>
<name>A0A821FCR8_9BILA</name>
<protein>
    <submittedName>
        <fullName evidence="1">Uncharacterized protein</fullName>
    </submittedName>
</protein>
<dbReference type="EMBL" id="CAJOBR010001980">
    <property type="protein sequence ID" value="CAF4649033.1"/>
    <property type="molecule type" value="Genomic_DNA"/>
</dbReference>